<evidence type="ECO:0000256" key="1">
    <source>
        <dbReference type="ARBA" id="ARBA00022614"/>
    </source>
</evidence>
<dbReference type="InterPro" id="IPR032675">
    <property type="entry name" value="LRR_dom_sf"/>
</dbReference>
<dbReference type="AlphaFoldDB" id="A0A814WBH8"/>
<dbReference type="EMBL" id="CAJNOM010000188">
    <property type="protein sequence ID" value="CAF1200159.1"/>
    <property type="molecule type" value="Genomic_DNA"/>
</dbReference>
<dbReference type="Pfam" id="PF13855">
    <property type="entry name" value="LRR_8"/>
    <property type="match status" value="1"/>
</dbReference>
<evidence type="ECO:0000313" key="5">
    <source>
        <dbReference type="Proteomes" id="UP000663832"/>
    </source>
</evidence>
<comment type="caution">
    <text evidence="4">The sequence shown here is derived from an EMBL/GenBank/DDBJ whole genome shotgun (WGS) entry which is preliminary data.</text>
</comment>
<organism evidence="4 5">
    <name type="scientific">Adineta steineri</name>
    <dbReference type="NCBI Taxonomy" id="433720"/>
    <lineage>
        <taxon>Eukaryota</taxon>
        <taxon>Metazoa</taxon>
        <taxon>Spiralia</taxon>
        <taxon>Gnathifera</taxon>
        <taxon>Rotifera</taxon>
        <taxon>Eurotatoria</taxon>
        <taxon>Bdelloidea</taxon>
        <taxon>Adinetida</taxon>
        <taxon>Adinetidae</taxon>
        <taxon>Adineta</taxon>
    </lineage>
</organism>
<protein>
    <submittedName>
        <fullName evidence="4">Uncharacterized protein</fullName>
    </submittedName>
</protein>
<evidence type="ECO:0000313" key="4">
    <source>
        <dbReference type="EMBL" id="CAF1200159.1"/>
    </source>
</evidence>
<dbReference type="PROSITE" id="PS51450">
    <property type="entry name" value="LRR"/>
    <property type="match status" value="2"/>
</dbReference>
<dbReference type="InterPro" id="IPR003591">
    <property type="entry name" value="Leu-rich_rpt_typical-subtyp"/>
</dbReference>
<dbReference type="OrthoDB" id="1055097at2759"/>
<dbReference type="InterPro" id="IPR001611">
    <property type="entry name" value="Leu-rich_rpt"/>
</dbReference>
<dbReference type="SUPFAM" id="SSF52058">
    <property type="entry name" value="L domain-like"/>
    <property type="match status" value="1"/>
</dbReference>
<proteinExistence type="predicted"/>
<keyword evidence="3" id="KW-0472">Membrane</keyword>
<evidence type="ECO:0000256" key="3">
    <source>
        <dbReference type="SAM" id="Phobius"/>
    </source>
</evidence>
<dbReference type="PANTHER" id="PTHR24366">
    <property type="entry name" value="IG(IMMUNOGLOBULIN) AND LRR(LEUCINE RICH REPEAT) DOMAINS"/>
    <property type="match status" value="1"/>
</dbReference>
<keyword evidence="1" id="KW-0433">Leucine-rich repeat</keyword>
<name>A0A814WBH8_9BILA</name>
<dbReference type="Proteomes" id="UP000663832">
    <property type="component" value="Unassembled WGS sequence"/>
</dbReference>
<gene>
    <name evidence="4" type="ORF">QVE165_LOCUS25761</name>
</gene>
<accession>A0A814WBH8</accession>
<keyword evidence="5" id="KW-1185">Reference proteome</keyword>
<keyword evidence="3" id="KW-1133">Transmembrane helix</keyword>
<evidence type="ECO:0000256" key="2">
    <source>
        <dbReference type="ARBA" id="ARBA00022737"/>
    </source>
</evidence>
<dbReference type="SMART" id="SM00369">
    <property type="entry name" value="LRR_TYP"/>
    <property type="match status" value="4"/>
</dbReference>
<keyword evidence="2" id="KW-0677">Repeat</keyword>
<keyword evidence="3" id="KW-0812">Transmembrane</keyword>
<dbReference type="Gene3D" id="3.80.10.10">
    <property type="entry name" value="Ribonuclease Inhibitor"/>
    <property type="match status" value="1"/>
</dbReference>
<reference evidence="4" key="1">
    <citation type="submission" date="2021-02" db="EMBL/GenBank/DDBJ databases">
        <authorList>
            <person name="Nowell W R."/>
        </authorList>
    </citation>
    <scope>NUCLEOTIDE SEQUENCE</scope>
</reference>
<sequence>MFIRSYQSKYQFVLFSYSIVLVILLFPSSIISLINFKTACELLKLPRDCHCQRTRGVPISSLNETRLRCRQLNKITTDYHWAIVPYDRLAFETPNDNLTIDRYAFADIRARTVRFNVQNLFLKDHAFDNAYIGQLAIAHLDTYGTLNFELNGEVFYGTTITNIFIKSIDFQRPISEIIFSNAKIYTFNIISSKFYGFTNKKYITNQHNETNLPNKNQHDNFLEYDFMLTTRSSYQTSSQSSPLKIRQRKKKTISHSIFESSSDENSAQLPDQTVTVNITLINLPAYITIYTILSSINTTNLTENYFPNNFEYSQTDEIELSYNYINTINAYAFRYLQTFEGRLILTNNHIQYLSPYAFANLYLLNNLSLANNSIQNISSIHFQNLQQLYDLDLSYNQIEKLTNQTFRYLYNLHILHLNNNPLKYIDSDVFTNLTYLKEINLQGAQLIQNIDPQYSHWIWNLANLHVNYLLNTK</sequence>
<feature type="transmembrane region" description="Helical" evidence="3">
    <location>
        <begin position="12"/>
        <end position="34"/>
    </location>
</feature>